<dbReference type="RefSeq" id="XP_010699741.1">
    <property type="nucleotide sequence ID" value="XM_010701439.1"/>
</dbReference>
<sequence length="86" mass="10045">MTQTPPLATETPLTKLPRYFPTSCMQCTTQTGAFFRCFEEHAVMMNDHDVTTAKTSLQHCQPELLEYMTCMENYFAANSKPWWKVW</sequence>
<dbReference type="OrthoDB" id="261580at2759"/>
<dbReference type="VEuPathDB" id="TriTrypDB:LPAL13_000047600"/>
<dbReference type="AlphaFoldDB" id="A0A088RUT7"/>
<dbReference type="VEuPathDB" id="TriTrypDB:LPMP_251710"/>
<organism evidence="1 2">
    <name type="scientific">Leishmania panamensis</name>
    <dbReference type="NCBI Taxonomy" id="5679"/>
    <lineage>
        <taxon>Eukaryota</taxon>
        <taxon>Discoba</taxon>
        <taxon>Euglenozoa</taxon>
        <taxon>Kinetoplastea</taxon>
        <taxon>Metakinetoplastina</taxon>
        <taxon>Trypanosomatida</taxon>
        <taxon>Trypanosomatidae</taxon>
        <taxon>Leishmaniinae</taxon>
        <taxon>Leishmania</taxon>
        <taxon>Leishmania guyanensis species complex</taxon>
    </lineage>
</organism>
<proteinExistence type="predicted"/>
<dbReference type="KEGG" id="lpan:LPMP_251710"/>
<protein>
    <submittedName>
        <fullName evidence="1">Uncharacterized protein</fullName>
    </submittedName>
</protein>
<evidence type="ECO:0000313" key="2">
    <source>
        <dbReference type="Proteomes" id="UP000063063"/>
    </source>
</evidence>
<dbReference type="Proteomes" id="UP000063063">
    <property type="component" value="Chromosome 25"/>
</dbReference>
<reference evidence="1 2" key="1">
    <citation type="journal article" date="2015" name="Sci. Rep.">
        <title>The genome of Leishmania panamensis: insights into genomics of the L. (Viannia) subgenus.</title>
        <authorList>
            <person name="Llanes A."/>
            <person name="Restrepo C.M."/>
            <person name="Vecchio G.D."/>
            <person name="Anguizola F.J."/>
            <person name="Lleonart R."/>
        </authorList>
    </citation>
    <scope>NUCLEOTIDE SEQUENCE [LARGE SCALE GENOMIC DNA]</scope>
    <source>
        <strain evidence="1 2">MHOM/PA/94/PSC-1</strain>
    </source>
</reference>
<dbReference type="EMBL" id="CP009394">
    <property type="protein sequence ID" value="AIN99034.1"/>
    <property type="molecule type" value="Genomic_DNA"/>
</dbReference>
<gene>
    <name evidence="1" type="ORF">LPMP_251710</name>
</gene>
<evidence type="ECO:0000313" key="1">
    <source>
        <dbReference type="EMBL" id="AIN99034.1"/>
    </source>
</evidence>
<dbReference type="GeneID" id="22575819"/>
<name>A0A088RUT7_LEIPA</name>
<dbReference type="eggNOG" id="ENOG502S96M">
    <property type="taxonomic scope" value="Eukaryota"/>
</dbReference>
<accession>A0A088RUT7</accession>
<keyword evidence="2" id="KW-1185">Reference proteome</keyword>